<dbReference type="GO" id="GO:0006310">
    <property type="term" value="P:DNA recombination"/>
    <property type="evidence" value="ECO:0007669"/>
    <property type="project" value="UniProtKB-KW"/>
</dbReference>
<dbReference type="InterPro" id="IPR038137">
    <property type="entry name" value="Excisionase-like_sf"/>
</dbReference>
<dbReference type="GO" id="GO:0003677">
    <property type="term" value="F:DNA binding"/>
    <property type="evidence" value="ECO:0007669"/>
    <property type="project" value="UniProtKB-KW"/>
</dbReference>
<dbReference type="KEGG" id="bct:GEM_4018"/>
<evidence type="ECO:0000256" key="1">
    <source>
        <dbReference type="ARBA" id="ARBA00023125"/>
    </source>
</evidence>
<keyword evidence="2" id="KW-0233">DNA recombination</keyword>
<evidence type="ECO:0000256" key="2">
    <source>
        <dbReference type="ARBA" id="ARBA00023172"/>
    </source>
</evidence>
<dbReference type="EMBL" id="CP003775">
    <property type="protein sequence ID" value="AFQ50408.1"/>
    <property type="molecule type" value="Genomic_DNA"/>
</dbReference>
<dbReference type="Gene3D" id="1.10.1660.20">
    <property type="match status" value="1"/>
</dbReference>
<sequence length="45" mass="5331">MRTASRWIKDGKIYPPPIKVGNAYYVEQNAVYQDNMRPRLIHRIA</sequence>
<dbReference type="Proteomes" id="UP000032866">
    <property type="component" value="Chromosome 2"/>
</dbReference>
<evidence type="ECO:0000313" key="5">
    <source>
        <dbReference type="Proteomes" id="UP000032866"/>
    </source>
</evidence>
<dbReference type="InterPro" id="IPR009061">
    <property type="entry name" value="DNA-bd_dom_put_sf"/>
</dbReference>
<gene>
    <name evidence="4" type="ORF">GEM_4018</name>
</gene>
<accession>A0A9W3K425</accession>
<proteinExistence type="predicted"/>
<dbReference type="InterPro" id="IPR012884">
    <property type="entry name" value="Excisionase-like"/>
</dbReference>
<dbReference type="SUPFAM" id="SSF46955">
    <property type="entry name" value="Putative DNA-binding domain"/>
    <property type="match status" value="1"/>
</dbReference>
<feature type="domain" description="Excisionase-like" evidence="3">
    <location>
        <begin position="3"/>
        <end position="39"/>
    </location>
</feature>
<protein>
    <recommendedName>
        <fullName evidence="3">Excisionase-like domain-containing protein</fullName>
    </recommendedName>
</protein>
<dbReference type="AlphaFoldDB" id="A0A9W3K425"/>
<keyword evidence="1" id="KW-0238">DNA-binding</keyword>
<evidence type="ECO:0000259" key="3">
    <source>
        <dbReference type="Pfam" id="PF07825"/>
    </source>
</evidence>
<dbReference type="Pfam" id="PF07825">
    <property type="entry name" value="Exc"/>
    <property type="match status" value="1"/>
</dbReference>
<reference evidence="4 5" key="1">
    <citation type="journal article" date="2012" name="J. Bacteriol.">
        <title>Complete Genome Sequence of Burkholderia sp. Strain GG4, a Betaproteobacterium That Reduces 3-Oxo-N-Acylhomoserine Lactones and Produces Different N-Acylhomoserine Lactones.</title>
        <authorList>
            <person name="Hong K.W."/>
            <person name="Koh C.L."/>
            <person name="Sam C.K."/>
            <person name="Yin W.F."/>
            <person name="Chan K.G."/>
        </authorList>
    </citation>
    <scope>NUCLEOTIDE SEQUENCE [LARGE SCALE GENOMIC DNA]</scope>
    <source>
        <strain evidence="4 5">GG4</strain>
    </source>
</reference>
<name>A0A9W3K425_BURCE</name>
<organism evidence="4 5">
    <name type="scientific">Burkholderia cepacia GG4</name>
    <dbReference type="NCBI Taxonomy" id="1009846"/>
    <lineage>
        <taxon>Bacteria</taxon>
        <taxon>Pseudomonadati</taxon>
        <taxon>Pseudomonadota</taxon>
        <taxon>Betaproteobacteria</taxon>
        <taxon>Burkholderiales</taxon>
        <taxon>Burkholderiaceae</taxon>
        <taxon>Burkholderia</taxon>
        <taxon>Burkholderia cepacia complex</taxon>
    </lineage>
</organism>
<evidence type="ECO:0000313" key="4">
    <source>
        <dbReference type="EMBL" id="AFQ50408.1"/>
    </source>
</evidence>